<keyword evidence="2" id="KW-1133">Transmembrane helix</keyword>
<evidence type="ECO:0008006" key="5">
    <source>
        <dbReference type="Google" id="ProtNLM"/>
    </source>
</evidence>
<evidence type="ECO:0000256" key="1">
    <source>
        <dbReference type="SAM" id="MobiDB-lite"/>
    </source>
</evidence>
<dbReference type="AlphaFoldDB" id="A0AA48QVU3"/>
<dbReference type="EMBL" id="AP028215">
    <property type="protein sequence ID" value="BEI91698.1"/>
    <property type="molecule type" value="Genomic_DNA"/>
</dbReference>
<keyword evidence="4" id="KW-1185">Reference proteome</keyword>
<feature type="compositionally biased region" description="Polar residues" evidence="1">
    <location>
        <begin position="340"/>
        <end position="349"/>
    </location>
</feature>
<dbReference type="RefSeq" id="XP_060456963.1">
    <property type="nucleotide sequence ID" value="XM_060600362.1"/>
</dbReference>
<feature type="region of interest" description="Disordered" evidence="1">
    <location>
        <begin position="327"/>
        <end position="360"/>
    </location>
</feature>
<protein>
    <recommendedName>
        <fullName evidence="5">MARVEL domain-containing protein</fullName>
    </recommendedName>
</protein>
<evidence type="ECO:0000313" key="3">
    <source>
        <dbReference type="EMBL" id="BEI91698.1"/>
    </source>
</evidence>
<keyword evidence="2" id="KW-0472">Membrane</keyword>
<proteinExistence type="predicted"/>
<sequence>MMQRLKDTRYKLSGAMSSSNNNDGGLQHLRNATDDDVPAVTYNNPSLSMHSILLHSAVIFFTFLAICTMAAVAAFQGKWFGVSGGTGFTLFLLLLAFLLIIVIFSIPLIYHRWDKGRNIARFLAQPRAMFILHAFGTILQAIATFIVTISAWSNPGCKNPDDDKHAKDLGDDYKNGLGSWCRTKKASAVIDWLALAAWVGLLILSGLAFRKDRQDHREPAFIPPSSPTRLESGMDRPYSSVGDDDVFADKYEASPAPQRVDDVYAQPRPYSYGRPGVFAQQEQAAMSRPSVDAYGAFDGDMPGARMEQSRTMQMAYSDPYADVRAQVMADGGFGQPTPPLQQANFSSHSPAPGRQGYPGY</sequence>
<feature type="transmembrane region" description="Helical" evidence="2">
    <location>
        <begin position="87"/>
        <end position="110"/>
    </location>
</feature>
<reference evidence="3" key="1">
    <citation type="journal article" date="2023" name="BMC Genomics">
        <title>Chromosome-level genome assemblies of Cutaneotrichosporon spp. (Trichosporonales, Basidiomycota) reveal imbalanced evolution between nucleotide sequences and chromosome synteny.</title>
        <authorList>
            <person name="Kobayashi Y."/>
            <person name="Kayamori A."/>
            <person name="Aoki K."/>
            <person name="Shiwa Y."/>
            <person name="Matsutani M."/>
            <person name="Fujita N."/>
            <person name="Sugita T."/>
            <person name="Iwasaki W."/>
            <person name="Tanaka N."/>
            <person name="Takashima M."/>
        </authorList>
    </citation>
    <scope>NUCLEOTIDE SEQUENCE</scope>
    <source>
        <strain evidence="3">HIS019</strain>
    </source>
</reference>
<feature type="transmembrane region" description="Helical" evidence="2">
    <location>
        <begin position="130"/>
        <end position="152"/>
    </location>
</feature>
<dbReference type="KEGG" id="ccac:CcaHIS019_0405180"/>
<feature type="transmembrane region" description="Helical" evidence="2">
    <location>
        <begin position="189"/>
        <end position="209"/>
    </location>
</feature>
<dbReference type="Proteomes" id="UP001233271">
    <property type="component" value="Chromosome 4"/>
</dbReference>
<keyword evidence="2" id="KW-0812">Transmembrane</keyword>
<accession>A0AA48QVU3</accession>
<gene>
    <name evidence="3" type="ORF">CcaverHIS019_0405180</name>
</gene>
<evidence type="ECO:0000256" key="2">
    <source>
        <dbReference type="SAM" id="Phobius"/>
    </source>
</evidence>
<feature type="transmembrane region" description="Helical" evidence="2">
    <location>
        <begin position="52"/>
        <end position="75"/>
    </location>
</feature>
<dbReference type="GeneID" id="85495568"/>
<name>A0AA48QVU3_9TREE</name>
<feature type="region of interest" description="Disordered" evidence="1">
    <location>
        <begin position="218"/>
        <end position="237"/>
    </location>
</feature>
<organism evidence="3 4">
    <name type="scientific">Cutaneotrichosporon cavernicola</name>
    <dbReference type="NCBI Taxonomy" id="279322"/>
    <lineage>
        <taxon>Eukaryota</taxon>
        <taxon>Fungi</taxon>
        <taxon>Dikarya</taxon>
        <taxon>Basidiomycota</taxon>
        <taxon>Agaricomycotina</taxon>
        <taxon>Tremellomycetes</taxon>
        <taxon>Trichosporonales</taxon>
        <taxon>Trichosporonaceae</taxon>
        <taxon>Cutaneotrichosporon</taxon>
    </lineage>
</organism>
<evidence type="ECO:0000313" key="4">
    <source>
        <dbReference type="Proteomes" id="UP001233271"/>
    </source>
</evidence>